<dbReference type="Gene3D" id="3.90.79.10">
    <property type="entry name" value="Nucleoside Triphosphate Pyrophosphohydrolase"/>
    <property type="match status" value="1"/>
</dbReference>
<dbReference type="Pfam" id="PF00293">
    <property type="entry name" value="NUDIX"/>
    <property type="match status" value="1"/>
</dbReference>
<evidence type="ECO:0000313" key="5">
    <source>
        <dbReference type="Proteomes" id="UP000316199"/>
    </source>
</evidence>
<accession>A0A520S1J9</accession>
<dbReference type="EMBL" id="SHAG01000013">
    <property type="protein sequence ID" value="RZO76336.1"/>
    <property type="molecule type" value="Genomic_DNA"/>
</dbReference>
<dbReference type="PROSITE" id="PS51462">
    <property type="entry name" value="NUDIX"/>
    <property type="match status" value="1"/>
</dbReference>
<dbReference type="InterPro" id="IPR015797">
    <property type="entry name" value="NUDIX_hydrolase-like_dom_sf"/>
</dbReference>
<comment type="caution">
    <text evidence="4">The sequence shown here is derived from an EMBL/GenBank/DDBJ whole genome shotgun (WGS) entry which is preliminary data.</text>
</comment>
<evidence type="ECO:0000256" key="2">
    <source>
        <dbReference type="ARBA" id="ARBA00022801"/>
    </source>
</evidence>
<dbReference type="Gene3D" id="2.20.70.10">
    <property type="match status" value="1"/>
</dbReference>
<dbReference type="GO" id="GO:0016787">
    <property type="term" value="F:hydrolase activity"/>
    <property type="evidence" value="ECO:0007669"/>
    <property type="project" value="UniProtKB-KW"/>
</dbReference>
<gene>
    <name evidence="4" type="ORF">EVA68_04600</name>
</gene>
<feature type="domain" description="Nudix hydrolase" evidence="3">
    <location>
        <begin position="36"/>
        <end position="163"/>
    </location>
</feature>
<dbReference type="PANTHER" id="PTHR43222">
    <property type="entry name" value="NUDIX HYDROLASE 23"/>
    <property type="match status" value="1"/>
</dbReference>
<proteinExistence type="predicted"/>
<name>A0A520S1J9_9GAMM</name>
<dbReference type="PROSITE" id="PS00893">
    <property type="entry name" value="NUDIX_BOX"/>
    <property type="match status" value="1"/>
</dbReference>
<evidence type="ECO:0000313" key="4">
    <source>
        <dbReference type="EMBL" id="RZO76336.1"/>
    </source>
</evidence>
<organism evidence="4 5">
    <name type="scientific">OM182 bacterium</name>
    <dbReference type="NCBI Taxonomy" id="2510334"/>
    <lineage>
        <taxon>Bacteria</taxon>
        <taxon>Pseudomonadati</taxon>
        <taxon>Pseudomonadota</taxon>
        <taxon>Gammaproteobacteria</taxon>
        <taxon>OMG group</taxon>
        <taxon>OM182 clade</taxon>
    </lineage>
</organism>
<comment type="cofactor">
    <cofactor evidence="1">
        <name>Mg(2+)</name>
        <dbReference type="ChEBI" id="CHEBI:18420"/>
    </cofactor>
</comment>
<evidence type="ECO:0000259" key="3">
    <source>
        <dbReference type="PROSITE" id="PS51462"/>
    </source>
</evidence>
<dbReference type="InterPro" id="IPR020084">
    <property type="entry name" value="NUDIX_hydrolase_CS"/>
</dbReference>
<sequence>MNFCSQCGKSLKQEVPEGDNRLRYVCSQCSTIHYENPKVIVGCLPVHEDQILLCKRAIKPRLGLWTLPAGFLENGETLAEGAARETLEEANARVSMGGLYTLFSLPHISQVYAFFLAELADLDFYPGEESLETKLFSKEKIPWEELAFPVISETLKYYFSDREENSLQIRYLDHLFDRK</sequence>
<dbReference type="Pfam" id="PF14803">
    <property type="entry name" value="Zn_ribbon_Nudix"/>
    <property type="match status" value="1"/>
</dbReference>
<evidence type="ECO:0000256" key="1">
    <source>
        <dbReference type="ARBA" id="ARBA00001946"/>
    </source>
</evidence>
<dbReference type="InterPro" id="IPR029401">
    <property type="entry name" value="Nudix_N"/>
</dbReference>
<keyword evidence="2" id="KW-0378">Hydrolase</keyword>
<dbReference type="SUPFAM" id="SSF55811">
    <property type="entry name" value="Nudix"/>
    <property type="match status" value="1"/>
</dbReference>
<dbReference type="PANTHER" id="PTHR43222:SF2">
    <property type="entry name" value="NUDIX HYDROLASE 23, CHLOROPLASTIC"/>
    <property type="match status" value="1"/>
</dbReference>
<dbReference type="AlphaFoldDB" id="A0A520S1J9"/>
<protein>
    <submittedName>
        <fullName evidence="4">NUDIX domain-containing protein</fullName>
    </submittedName>
</protein>
<dbReference type="CDD" id="cd04511">
    <property type="entry name" value="NUDIX_Hydrolase"/>
    <property type="match status" value="1"/>
</dbReference>
<dbReference type="InterPro" id="IPR000086">
    <property type="entry name" value="NUDIX_hydrolase_dom"/>
</dbReference>
<reference evidence="4 5" key="1">
    <citation type="submission" date="2019-02" db="EMBL/GenBank/DDBJ databases">
        <title>Prokaryotic population dynamics and viral predation in marine succession experiment using metagenomics: the confinement effect.</title>
        <authorList>
            <person name="Haro-Moreno J.M."/>
            <person name="Rodriguez-Valera F."/>
            <person name="Lopez-Perez M."/>
        </authorList>
    </citation>
    <scope>NUCLEOTIDE SEQUENCE [LARGE SCALE GENOMIC DNA]</scope>
    <source>
        <strain evidence="4">MED-G157</strain>
    </source>
</reference>
<dbReference type="Proteomes" id="UP000316199">
    <property type="component" value="Unassembled WGS sequence"/>
</dbReference>